<dbReference type="InterPro" id="IPR036179">
    <property type="entry name" value="Ig-like_dom_sf"/>
</dbReference>
<dbReference type="InterPro" id="IPR003599">
    <property type="entry name" value="Ig_sub"/>
</dbReference>
<feature type="signal peptide" evidence="18">
    <location>
        <begin position="1"/>
        <end position="33"/>
    </location>
</feature>
<evidence type="ECO:0000256" key="6">
    <source>
        <dbReference type="ARBA" id="ARBA00022729"/>
    </source>
</evidence>
<dbReference type="InParanoid" id="A0A3Q1GZE9"/>
<evidence type="ECO:0000313" key="20">
    <source>
        <dbReference type="Ensembl" id="ENSATEP00000000774.1"/>
    </source>
</evidence>
<evidence type="ECO:0000256" key="15">
    <source>
        <dbReference type="ARBA" id="ARBA00082570"/>
    </source>
</evidence>
<evidence type="ECO:0000256" key="8">
    <source>
        <dbReference type="ARBA" id="ARBA00022889"/>
    </source>
</evidence>
<feature type="domain" description="Ig-like" evidence="19">
    <location>
        <begin position="151"/>
        <end position="244"/>
    </location>
</feature>
<evidence type="ECO:0000259" key="19">
    <source>
        <dbReference type="PROSITE" id="PS50835"/>
    </source>
</evidence>
<keyword evidence="9" id="KW-0965">Cell junction</keyword>
<dbReference type="PANTHER" id="PTHR47387:SF1">
    <property type="entry name" value="NECTIN-2"/>
    <property type="match status" value="1"/>
</dbReference>
<evidence type="ECO:0000256" key="16">
    <source>
        <dbReference type="SAM" id="MobiDB-lite"/>
    </source>
</evidence>
<keyword evidence="8" id="KW-0130">Cell adhesion</keyword>
<feature type="transmembrane region" description="Helical" evidence="17">
    <location>
        <begin position="346"/>
        <end position="369"/>
    </location>
</feature>
<dbReference type="OrthoDB" id="6413693at2759"/>
<keyword evidence="6 18" id="KW-0732">Signal</keyword>
<evidence type="ECO:0000313" key="21">
    <source>
        <dbReference type="Proteomes" id="UP000265040"/>
    </source>
</evidence>
<reference evidence="20" key="3">
    <citation type="submission" date="2025-09" db="UniProtKB">
        <authorList>
            <consortium name="Ensembl"/>
        </authorList>
    </citation>
    <scope>IDENTIFICATION</scope>
</reference>
<dbReference type="InterPro" id="IPR013783">
    <property type="entry name" value="Ig-like_fold"/>
</dbReference>
<name>A0A3Q1GZE9_ANATE</name>
<organism evidence="20 21">
    <name type="scientific">Anabas testudineus</name>
    <name type="common">Climbing perch</name>
    <name type="synonym">Anthias testudineus</name>
    <dbReference type="NCBI Taxonomy" id="64144"/>
    <lineage>
        <taxon>Eukaryota</taxon>
        <taxon>Metazoa</taxon>
        <taxon>Chordata</taxon>
        <taxon>Craniata</taxon>
        <taxon>Vertebrata</taxon>
        <taxon>Euteleostomi</taxon>
        <taxon>Actinopterygii</taxon>
        <taxon>Neopterygii</taxon>
        <taxon>Teleostei</taxon>
        <taxon>Neoteleostei</taxon>
        <taxon>Acanthomorphata</taxon>
        <taxon>Anabantaria</taxon>
        <taxon>Anabantiformes</taxon>
        <taxon>Anabantoidei</taxon>
        <taxon>Anabantidae</taxon>
        <taxon>Anabas</taxon>
    </lineage>
</organism>
<evidence type="ECO:0000256" key="9">
    <source>
        <dbReference type="ARBA" id="ARBA00022949"/>
    </source>
</evidence>
<evidence type="ECO:0000256" key="5">
    <source>
        <dbReference type="ARBA" id="ARBA00022692"/>
    </source>
</evidence>
<feature type="domain" description="Ig-like" evidence="19">
    <location>
        <begin position="249"/>
        <end position="331"/>
    </location>
</feature>
<evidence type="ECO:0000256" key="3">
    <source>
        <dbReference type="ARBA" id="ARBA00007810"/>
    </source>
</evidence>
<evidence type="ECO:0000256" key="10">
    <source>
        <dbReference type="ARBA" id="ARBA00022989"/>
    </source>
</evidence>
<dbReference type="SUPFAM" id="SSF48726">
    <property type="entry name" value="Immunoglobulin"/>
    <property type="match status" value="3"/>
</dbReference>
<evidence type="ECO:0000256" key="11">
    <source>
        <dbReference type="ARBA" id="ARBA00023136"/>
    </source>
</evidence>
<comment type="subcellular location">
    <subcellularLocation>
        <location evidence="2">Cell junction</location>
        <location evidence="2">Adherens junction</location>
    </subcellularLocation>
    <subcellularLocation>
        <location evidence="1">Cell membrane</location>
        <topology evidence="1">Single-pass membrane protein</topology>
    </subcellularLocation>
</comment>
<dbReference type="PROSITE" id="PS50835">
    <property type="entry name" value="IG_LIKE"/>
    <property type="match status" value="3"/>
</dbReference>
<keyword evidence="11 17" id="KW-0472">Membrane</keyword>
<dbReference type="STRING" id="64144.ENSATEP00000000774"/>
<dbReference type="AlphaFoldDB" id="A0A3Q1GZE9"/>
<dbReference type="InterPro" id="IPR052659">
    <property type="entry name" value="Nectin/PVR"/>
</dbReference>
<dbReference type="InterPro" id="IPR007110">
    <property type="entry name" value="Ig-like_dom"/>
</dbReference>
<dbReference type="Pfam" id="PF07686">
    <property type="entry name" value="V-set"/>
    <property type="match status" value="1"/>
</dbReference>
<evidence type="ECO:0000256" key="13">
    <source>
        <dbReference type="ARBA" id="ARBA00023180"/>
    </source>
</evidence>
<dbReference type="FunFam" id="2.60.40.10:FF:000298">
    <property type="entry name" value="Nectin cell adhesion molecule 3"/>
    <property type="match status" value="1"/>
</dbReference>
<feature type="region of interest" description="Disordered" evidence="16">
    <location>
        <begin position="374"/>
        <end position="405"/>
    </location>
</feature>
<comment type="similarity">
    <text evidence="3">Belongs to the nectin family.</text>
</comment>
<dbReference type="GeneID" id="113153708"/>
<sequence>MARDYAARCPVSPVRSTWLVVAAVLLTAQDIGAQKVRVDDELEAYPTESVELHCQFVDGGGRTKLTQVSWIWEPVDGQRDNIAVYHPTYGQSFPNLFFKDRVVFLHNSLENPSIRISNLRMADAGRYTCEYATYPSGNEQGTTTLIMLAKPKNTANEVTVQAGTKSVVVAECVAAEGKPAATIKWLTSLGGNHSTSTTNGPDGTVTVRSSYRLVPTPADNGREVTCMVEQRTQERPWARTVRLSVEYPPSVSIEGYDNNWYVGRSDAMLVCVANSNPEPTTVTWTTASGSLPETVVVDGNKLMVRKVNDAVNTTFTCEVKNKHGASRHQITTIVIEALEDPSSAGVVAGAVIGSLLALILVIALITVLLTHSRRQQRRGYPSSGDSIATGSGGSNGGEYGNKARLLFSGSGNNSSKNGTSANNNGPIYTYREGCDATGTLTEKANDFHHHHLHHASTGNPPSSHDILLSGEMGEAERRKFDLDDSMEDEEERYDRFGGVGGGGNMLPPAYHVRRGHGSEEEMDVYLDDDMESQRDGSVISRTAIYV</sequence>
<evidence type="ECO:0000256" key="14">
    <source>
        <dbReference type="ARBA" id="ARBA00023319"/>
    </source>
</evidence>
<evidence type="ECO:0000256" key="17">
    <source>
        <dbReference type="SAM" id="Phobius"/>
    </source>
</evidence>
<evidence type="ECO:0000256" key="12">
    <source>
        <dbReference type="ARBA" id="ARBA00023157"/>
    </source>
</evidence>
<dbReference type="Pfam" id="PF08205">
    <property type="entry name" value="C2-set_2"/>
    <property type="match status" value="1"/>
</dbReference>
<evidence type="ECO:0000256" key="4">
    <source>
        <dbReference type="ARBA" id="ARBA00022475"/>
    </source>
</evidence>
<keyword evidence="21" id="KW-1185">Reference proteome</keyword>
<keyword evidence="7" id="KW-0677">Repeat</keyword>
<evidence type="ECO:0000256" key="1">
    <source>
        <dbReference type="ARBA" id="ARBA00004162"/>
    </source>
</evidence>
<dbReference type="InterPro" id="IPR013162">
    <property type="entry name" value="CD80_C2-set"/>
</dbReference>
<protein>
    <recommendedName>
        <fullName evidence="15">Nectin cell adhesion molecule 3</fullName>
    </recommendedName>
</protein>
<evidence type="ECO:0000256" key="7">
    <source>
        <dbReference type="ARBA" id="ARBA00022737"/>
    </source>
</evidence>
<evidence type="ECO:0000256" key="18">
    <source>
        <dbReference type="SAM" id="SignalP"/>
    </source>
</evidence>
<dbReference type="PANTHER" id="PTHR47387">
    <property type="entry name" value="NECTIN-2"/>
    <property type="match status" value="1"/>
</dbReference>
<dbReference type="SMART" id="SM00406">
    <property type="entry name" value="IGv"/>
    <property type="match status" value="1"/>
</dbReference>
<proteinExistence type="inferred from homology"/>
<keyword evidence="4" id="KW-1003">Cell membrane</keyword>
<dbReference type="RefSeq" id="XP_026203226.1">
    <property type="nucleotide sequence ID" value="XM_026347441.1"/>
</dbReference>
<dbReference type="GO" id="GO:0007155">
    <property type="term" value="P:cell adhesion"/>
    <property type="evidence" value="ECO:0007669"/>
    <property type="project" value="UniProtKB-KW"/>
</dbReference>
<feature type="chain" id="PRO_5018667390" description="Nectin cell adhesion molecule 3" evidence="18">
    <location>
        <begin position="34"/>
        <end position="546"/>
    </location>
</feature>
<feature type="compositionally biased region" description="Gly residues" evidence="16">
    <location>
        <begin position="390"/>
        <end position="399"/>
    </location>
</feature>
<keyword evidence="5 17" id="KW-0812">Transmembrane</keyword>
<dbReference type="FunFam" id="2.60.40.10:FF:002207">
    <property type="entry name" value="Poliovirus receptor-related 2 like"/>
    <property type="match status" value="1"/>
</dbReference>
<reference evidence="20" key="2">
    <citation type="submission" date="2025-08" db="UniProtKB">
        <authorList>
            <consortium name="Ensembl"/>
        </authorList>
    </citation>
    <scope>IDENTIFICATION</scope>
</reference>
<dbReference type="Proteomes" id="UP000265040">
    <property type="component" value="Chromosome 11"/>
</dbReference>
<dbReference type="Ensembl" id="ENSATET00000000790.3">
    <property type="protein sequence ID" value="ENSATEP00000000774.1"/>
    <property type="gene ID" value="ENSATEG00000000578.3"/>
</dbReference>
<evidence type="ECO:0000256" key="2">
    <source>
        <dbReference type="ARBA" id="ARBA00004536"/>
    </source>
</evidence>
<dbReference type="Gene3D" id="2.60.40.10">
    <property type="entry name" value="Immunoglobulins"/>
    <property type="match status" value="3"/>
</dbReference>
<dbReference type="SMART" id="SM00409">
    <property type="entry name" value="IG"/>
    <property type="match status" value="3"/>
</dbReference>
<dbReference type="GeneTree" id="ENSGT00940000165364"/>
<keyword evidence="10 17" id="KW-1133">Transmembrane helix</keyword>
<feature type="domain" description="Ig-like" evidence="19">
    <location>
        <begin position="48"/>
        <end position="146"/>
    </location>
</feature>
<keyword evidence="13" id="KW-0325">Glycoprotein</keyword>
<keyword evidence="12" id="KW-1015">Disulfide bond</keyword>
<dbReference type="InterPro" id="IPR013106">
    <property type="entry name" value="Ig_V-set"/>
</dbReference>
<dbReference type="GO" id="GO:0005912">
    <property type="term" value="C:adherens junction"/>
    <property type="evidence" value="ECO:0007669"/>
    <property type="project" value="UniProtKB-SubCell"/>
</dbReference>
<keyword evidence="14" id="KW-0393">Immunoglobulin domain</keyword>
<reference evidence="20" key="1">
    <citation type="submission" date="2021-04" db="EMBL/GenBank/DDBJ databases">
        <authorList>
            <consortium name="Wellcome Sanger Institute Data Sharing"/>
        </authorList>
    </citation>
    <scope>NUCLEOTIDE SEQUENCE [LARGE SCALE GENOMIC DNA]</scope>
</reference>
<accession>A0A3Q1GZE9</accession>
<dbReference type="CTD" id="560933"/>
<dbReference type="GO" id="GO:0005886">
    <property type="term" value="C:plasma membrane"/>
    <property type="evidence" value="ECO:0007669"/>
    <property type="project" value="UniProtKB-SubCell"/>
</dbReference>